<dbReference type="HOGENOM" id="CLU_884185_0_0_1"/>
<evidence type="ECO:0000259" key="7">
    <source>
        <dbReference type="PROSITE" id="PS50103"/>
    </source>
</evidence>
<dbReference type="PANTHER" id="PTHR12930">
    <property type="entry name" value="ZINC FINGER PROTEIN 183"/>
    <property type="match status" value="1"/>
</dbReference>
<evidence type="ECO:0000313" key="9">
    <source>
        <dbReference type="Proteomes" id="UP000001449"/>
    </source>
</evidence>
<dbReference type="InterPro" id="IPR001841">
    <property type="entry name" value="Znf_RING"/>
</dbReference>
<evidence type="ECO:0000313" key="8">
    <source>
        <dbReference type="EMBL" id="EED86824.1"/>
    </source>
</evidence>
<evidence type="ECO:0000259" key="6">
    <source>
        <dbReference type="PROSITE" id="PS50089"/>
    </source>
</evidence>
<feature type="compositionally biased region" description="Basic residues" evidence="5">
    <location>
        <begin position="1"/>
        <end position="10"/>
    </location>
</feature>
<dbReference type="InterPro" id="IPR018957">
    <property type="entry name" value="Znf_C3HC4_RING-type"/>
</dbReference>
<dbReference type="GO" id="GO:0005684">
    <property type="term" value="C:U2-type spliceosomal complex"/>
    <property type="evidence" value="ECO:0000318"/>
    <property type="project" value="GO_Central"/>
</dbReference>
<dbReference type="STRING" id="35128.B8LCU0"/>
<evidence type="ECO:0000256" key="4">
    <source>
        <dbReference type="PROSITE-ProRule" id="PRU00723"/>
    </source>
</evidence>
<dbReference type="InterPro" id="IPR036855">
    <property type="entry name" value="Znf_CCCH_sf"/>
</dbReference>
<dbReference type="CDD" id="cd16539">
    <property type="entry name" value="RING-HC_RNF113A_B"/>
    <property type="match status" value="1"/>
</dbReference>
<feature type="compositionally biased region" description="Polar residues" evidence="5">
    <location>
        <begin position="12"/>
        <end position="21"/>
    </location>
</feature>
<dbReference type="PANTHER" id="PTHR12930:SF0">
    <property type="entry name" value="RING FINGER PROTEIN 113B"/>
    <property type="match status" value="1"/>
</dbReference>
<dbReference type="AlphaFoldDB" id="B8LCU0"/>
<keyword evidence="3 4" id="KW-0862">Zinc</keyword>
<feature type="region of interest" description="Disordered" evidence="5">
    <location>
        <begin position="1"/>
        <end position="154"/>
    </location>
</feature>
<keyword evidence="9" id="KW-1185">Reference proteome</keyword>
<dbReference type="KEGG" id="tps:THAPSDRAFT_25179"/>
<dbReference type="SUPFAM" id="SSF90229">
    <property type="entry name" value="CCCH zinc finger"/>
    <property type="match status" value="1"/>
</dbReference>
<feature type="compositionally biased region" description="Polar residues" evidence="5">
    <location>
        <begin position="98"/>
        <end position="109"/>
    </location>
</feature>
<evidence type="ECO:0000256" key="2">
    <source>
        <dbReference type="ARBA" id="ARBA00022771"/>
    </source>
</evidence>
<dbReference type="Pfam" id="PF00097">
    <property type="entry name" value="zf-C3HC4"/>
    <property type="match status" value="1"/>
</dbReference>
<feature type="compositionally biased region" description="Low complexity" evidence="5">
    <location>
        <begin position="39"/>
        <end position="53"/>
    </location>
</feature>
<dbReference type="PaxDb" id="35128-Thaps25179"/>
<dbReference type="SMART" id="SM00356">
    <property type="entry name" value="ZnF_C3H1"/>
    <property type="match status" value="1"/>
</dbReference>
<dbReference type="InterPro" id="IPR013083">
    <property type="entry name" value="Znf_RING/FYVE/PHD"/>
</dbReference>
<dbReference type="OMA" id="WEMEREY"/>
<dbReference type="eggNOG" id="KOG1813">
    <property type="taxonomic scope" value="Eukaryota"/>
</dbReference>
<sequence length="371" mass="41588">MFRKPKKKPATLRSNTTNEPEASTHSRRCSDFAQEGSHHTSSSLSSTAVNASSGKKRIRQHRYGDSSSDDENDDDDGEDTNELLNQIRQERESKSNKKQVVNINTSSTSARKRSNDVMHQYKTNNDRLSAKEMATRGAEHHPAEKQSDNNKNSAATTINQSLPSLQSNVPRSKFLAGPLKAPTFVRTTARFDYQPDICKDYKETGFCGFGDTCIYLHDRGDTKSGWEMEREYEERKKKEEEKKGREVERFMSEMGVCGVVVGKSEDGGFGADEKDRALWLVEDGIPFACHLCRGPFKSPIVTTCGHYFCEGCMLSRIREVEGGVACPICQKDTHGVLNHAQKLVAKKRKLVGRDATWEEYLEKSKRSGGGD</sequence>
<keyword evidence="2 4" id="KW-0863">Zinc-finger</keyword>
<dbReference type="SMART" id="SM00184">
    <property type="entry name" value="RING"/>
    <property type="match status" value="1"/>
</dbReference>
<feature type="zinc finger region" description="C3H1-type" evidence="4">
    <location>
        <begin position="192"/>
        <end position="220"/>
    </location>
</feature>
<dbReference type="PROSITE" id="PS50103">
    <property type="entry name" value="ZF_C3H1"/>
    <property type="match status" value="1"/>
</dbReference>
<dbReference type="Pfam" id="PF00642">
    <property type="entry name" value="zf-CCCH"/>
    <property type="match status" value="1"/>
</dbReference>
<feature type="domain" description="RING-type" evidence="6">
    <location>
        <begin position="289"/>
        <end position="330"/>
    </location>
</feature>
<proteinExistence type="predicted"/>
<name>B8LCU0_THAPS</name>
<keyword evidence="1 4" id="KW-0479">Metal-binding</keyword>
<dbReference type="PROSITE" id="PS00518">
    <property type="entry name" value="ZF_RING_1"/>
    <property type="match status" value="1"/>
</dbReference>
<protein>
    <submittedName>
        <fullName evidence="8">Uncharacterized protein</fullName>
    </submittedName>
</protein>
<dbReference type="PROSITE" id="PS50089">
    <property type="entry name" value="ZF_RING_2"/>
    <property type="match status" value="1"/>
</dbReference>
<dbReference type="InterPro" id="IPR017907">
    <property type="entry name" value="Znf_RING_CS"/>
</dbReference>
<dbReference type="InParanoid" id="B8LCU0"/>
<reference evidence="8 9" key="2">
    <citation type="journal article" date="2008" name="Nature">
        <title>The Phaeodactylum genome reveals the evolutionary history of diatom genomes.</title>
        <authorList>
            <person name="Bowler C."/>
            <person name="Allen A.E."/>
            <person name="Badger J.H."/>
            <person name="Grimwood J."/>
            <person name="Jabbari K."/>
            <person name="Kuo A."/>
            <person name="Maheswari U."/>
            <person name="Martens C."/>
            <person name="Maumus F."/>
            <person name="Otillar R.P."/>
            <person name="Rayko E."/>
            <person name="Salamov A."/>
            <person name="Vandepoele K."/>
            <person name="Beszteri B."/>
            <person name="Gruber A."/>
            <person name="Heijde M."/>
            <person name="Katinka M."/>
            <person name="Mock T."/>
            <person name="Valentin K."/>
            <person name="Verret F."/>
            <person name="Berges J.A."/>
            <person name="Brownlee C."/>
            <person name="Cadoret J.P."/>
            <person name="Chiovitti A."/>
            <person name="Choi C.J."/>
            <person name="Coesel S."/>
            <person name="De Martino A."/>
            <person name="Detter J.C."/>
            <person name="Durkin C."/>
            <person name="Falciatore A."/>
            <person name="Fournet J."/>
            <person name="Haruta M."/>
            <person name="Huysman M.J."/>
            <person name="Jenkins B.D."/>
            <person name="Jiroutova K."/>
            <person name="Jorgensen R.E."/>
            <person name="Joubert Y."/>
            <person name="Kaplan A."/>
            <person name="Kroger N."/>
            <person name="Kroth P.G."/>
            <person name="La Roche J."/>
            <person name="Lindquist E."/>
            <person name="Lommer M."/>
            <person name="Martin-Jezequel V."/>
            <person name="Lopez P.J."/>
            <person name="Lucas S."/>
            <person name="Mangogna M."/>
            <person name="McGinnis K."/>
            <person name="Medlin L.K."/>
            <person name="Montsant A."/>
            <person name="Oudot-Le Secq M.P."/>
            <person name="Napoli C."/>
            <person name="Obornik M."/>
            <person name="Parker M.S."/>
            <person name="Petit J.L."/>
            <person name="Porcel B.M."/>
            <person name="Poulsen N."/>
            <person name="Robison M."/>
            <person name="Rychlewski L."/>
            <person name="Rynearson T.A."/>
            <person name="Schmutz J."/>
            <person name="Shapiro H."/>
            <person name="Siaut M."/>
            <person name="Stanley M."/>
            <person name="Sussman M.R."/>
            <person name="Taylor A.R."/>
            <person name="Vardi A."/>
            <person name="von Dassow P."/>
            <person name="Vyverman W."/>
            <person name="Willis A."/>
            <person name="Wyrwicz L.S."/>
            <person name="Rokhsar D.S."/>
            <person name="Weissenbach J."/>
            <person name="Armbrust E.V."/>
            <person name="Green B.R."/>
            <person name="Van de Peer Y."/>
            <person name="Grigoriev I.V."/>
        </authorList>
    </citation>
    <scope>NUCLEOTIDE SEQUENCE [LARGE SCALE GENOMIC DNA]</scope>
    <source>
        <strain evidence="8 9">CCMP1335</strain>
    </source>
</reference>
<dbReference type="InterPro" id="IPR039971">
    <property type="entry name" value="CWC24-like"/>
</dbReference>
<feature type="domain" description="C3H1-type" evidence="7">
    <location>
        <begin position="192"/>
        <end position="220"/>
    </location>
</feature>
<dbReference type="Gene3D" id="3.30.40.10">
    <property type="entry name" value="Zinc/RING finger domain, C3HC4 (zinc finger)"/>
    <property type="match status" value="1"/>
</dbReference>
<evidence type="ECO:0000256" key="3">
    <source>
        <dbReference type="ARBA" id="ARBA00022833"/>
    </source>
</evidence>
<evidence type="ECO:0000256" key="1">
    <source>
        <dbReference type="ARBA" id="ARBA00022723"/>
    </source>
</evidence>
<dbReference type="GO" id="GO:0034247">
    <property type="term" value="P:snoRNA splicing"/>
    <property type="evidence" value="ECO:0000318"/>
    <property type="project" value="GO_Central"/>
</dbReference>
<organism evidence="8 9">
    <name type="scientific">Thalassiosira pseudonana</name>
    <name type="common">Marine diatom</name>
    <name type="synonym">Cyclotella nana</name>
    <dbReference type="NCBI Taxonomy" id="35128"/>
    <lineage>
        <taxon>Eukaryota</taxon>
        <taxon>Sar</taxon>
        <taxon>Stramenopiles</taxon>
        <taxon>Ochrophyta</taxon>
        <taxon>Bacillariophyta</taxon>
        <taxon>Coscinodiscophyceae</taxon>
        <taxon>Thalassiosirophycidae</taxon>
        <taxon>Thalassiosirales</taxon>
        <taxon>Thalassiosiraceae</taxon>
        <taxon>Thalassiosira</taxon>
    </lineage>
</organism>
<reference evidence="8 9" key="1">
    <citation type="journal article" date="2004" name="Science">
        <title>The genome of the diatom Thalassiosira pseudonana: ecology, evolution, and metabolism.</title>
        <authorList>
            <person name="Armbrust E.V."/>
            <person name="Berges J.A."/>
            <person name="Bowler C."/>
            <person name="Green B.R."/>
            <person name="Martinez D."/>
            <person name="Putnam N.H."/>
            <person name="Zhou S."/>
            <person name="Allen A.E."/>
            <person name="Apt K.E."/>
            <person name="Bechner M."/>
            <person name="Brzezinski M.A."/>
            <person name="Chaal B.K."/>
            <person name="Chiovitti A."/>
            <person name="Davis A.K."/>
            <person name="Demarest M.S."/>
            <person name="Detter J.C."/>
            <person name="Glavina T."/>
            <person name="Goodstein D."/>
            <person name="Hadi M.Z."/>
            <person name="Hellsten U."/>
            <person name="Hildebrand M."/>
            <person name="Jenkins B.D."/>
            <person name="Jurka J."/>
            <person name="Kapitonov V.V."/>
            <person name="Kroger N."/>
            <person name="Lau W.W."/>
            <person name="Lane T.W."/>
            <person name="Larimer F.W."/>
            <person name="Lippmeier J.C."/>
            <person name="Lucas S."/>
            <person name="Medina M."/>
            <person name="Montsant A."/>
            <person name="Obornik M."/>
            <person name="Parker M.S."/>
            <person name="Palenik B."/>
            <person name="Pazour G.J."/>
            <person name="Richardson P.M."/>
            <person name="Rynearson T.A."/>
            <person name="Saito M.A."/>
            <person name="Schwartz D.C."/>
            <person name="Thamatrakoln K."/>
            <person name="Valentin K."/>
            <person name="Vardi A."/>
            <person name="Wilkerson F.P."/>
            <person name="Rokhsar D.S."/>
        </authorList>
    </citation>
    <scope>NUCLEOTIDE SEQUENCE [LARGE SCALE GENOMIC DNA]</scope>
    <source>
        <strain evidence="8 9">CCMP1335</strain>
    </source>
</reference>
<dbReference type="Proteomes" id="UP000001449">
    <property type="component" value="Chromosome 16"/>
</dbReference>
<dbReference type="GO" id="GO:0008270">
    <property type="term" value="F:zinc ion binding"/>
    <property type="evidence" value="ECO:0007669"/>
    <property type="project" value="UniProtKB-KW"/>
</dbReference>
<dbReference type="EMBL" id="DS999418">
    <property type="protein sequence ID" value="EED86824.1"/>
    <property type="molecule type" value="Genomic_DNA"/>
</dbReference>
<evidence type="ECO:0000256" key="5">
    <source>
        <dbReference type="SAM" id="MobiDB-lite"/>
    </source>
</evidence>
<accession>B8LCU0</accession>
<dbReference type="InterPro" id="IPR000571">
    <property type="entry name" value="Znf_CCCH"/>
</dbReference>
<feature type="compositionally biased region" description="Basic and acidic residues" evidence="5">
    <location>
        <begin position="124"/>
        <end position="148"/>
    </location>
</feature>
<dbReference type="RefSeq" id="XP_002296840.1">
    <property type="nucleotide sequence ID" value="XM_002296804.1"/>
</dbReference>
<gene>
    <name evidence="8" type="ORF">THAPSDRAFT_25179</name>
</gene>
<dbReference type="SUPFAM" id="SSF57850">
    <property type="entry name" value="RING/U-box"/>
    <property type="match status" value="1"/>
</dbReference>
<feature type="compositionally biased region" description="Acidic residues" evidence="5">
    <location>
        <begin position="67"/>
        <end position="81"/>
    </location>
</feature>
<dbReference type="GeneID" id="7442598"/>